<reference evidence="1" key="1">
    <citation type="submission" date="2021-02" db="EMBL/GenBank/DDBJ databases">
        <authorList>
            <person name="Nowell W R."/>
        </authorList>
    </citation>
    <scope>NUCLEOTIDE SEQUENCE</scope>
</reference>
<proteinExistence type="predicted"/>
<comment type="caution">
    <text evidence="1">The sequence shown here is derived from an EMBL/GenBank/DDBJ whole genome shotgun (WGS) entry which is preliminary data.</text>
</comment>
<evidence type="ECO:0000313" key="4">
    <source>
        <dbReference type="EMBL" id="CAF4283487.1"/>
    </source>
</evidence>
<evidence type="ECO:0000313" key="3">
    <source>
        <dbReference type="EMBL" id="CAF4045031.1"/>
    </source>
</evidence>
<dbReference type="OrthoDB" id="10068929at2759"/>
<protein>
    <submittedName>
        <fullName evidence="1">Uncharacterized protein</fullName>
    </submittedName>
</protein>
<organism evidence="1 5">
    <name type="scientific">Rotaria magnacalcarata</name>
    <dbReference type="NCBI Taxonomy" id="392030"/>
    <lineage>
        <taxon>Eukaryota</taxon>
        <taxon>Metazoa</taxon>
        <taxon>Spiralia</taxon>
        <taxon>Gnathifera</taxon>
        <taxon>Rotifera</taxon>
        <taxon>Eurotatoria</taxon>
        <taxon>Bdelloidea</taxon>
        <taxon>Philodinida</taxon>
        <taxon>Philodinidae</taxon>
        <taxon>Rotaria</taxon>
    </lineage>
</organism>
<dbReference type="Proteomes" id="UP000663834">
    <property type="component" value="Unassembled WGS sequence"/>
</dbReference>
<evidence type="ECO:0000313" key="5">
    <source>
        <dbReference type="Proteomes" id="UP000663834"/>
    </source>
</evidence>
<dbReference type="EMBL" id="CAJNOW010005527">
    <property type="protein sequence ID" value="CAF1452264.1"/>
    <property type="molecule type" value="Genomic_DNA"/>
</dbReference>
<name>A0A815PRA3_9BILA</name>
<evidence type="ECO:0000313" key="2">
    <source>
        <dbReference type="EMBL" id="CAF1520809.1"/>
    </source>
</evidence>
<dbReference type="AlphaFoldDB" id="A0A815PRA3"/>
<dbReference type="Proteomes" id="UP000681967">
    <property type="component" value="Unassembled WGS sequence"/>
</dbReference>
<dbReference type="EMBL" id="CAJNOV010013427">
    <property type="protein sequence ID" value="CAF1520809.1"/>
    <property type="molecule type" value="Genomic_DNA"/>
</dbReference>
<sequence>MVNKNDSRSISGHGLPHYLLDRAGNESGIDSDGISRSFSTTDSSETTAKDTDVSIISKSFDTSSLNVSSVYNTPDRLSFVEQNSFQYESRTLMNSDPVPTDNHDHILRSVKLLLHNYGKCCLWGNSRVTMCGNSSPNYSGWSCTCVTFSALKDIDIRSYLKTNRIRSLYIFIDDSMSFCPKHRSSYGIDWYDSKSTCHHLGHNSKHRPSARDCRRANITTCSKIEGFPVGGR</sequence>
<gene>
    <name evidence="4" type="ORF">BYL167_LOCUS26790</name>
    <name evidence="2" type="ORF">CJN711_LOCUS28383</name>
    <name evidence="3" type="ORF">GIL414_LOCUS14120</name>
    <name evidence="1" type="ORF">KQP761_LOCUS12057</name>
</gene>
<dbReference type="EMBL" id="CAJOBH010032209">
    <property type="protein sequence ID" value="CAF4283487.1"/>
    <property type="molecule type" value="Genomic_DNA"/>
</dbReference>
<dbReference type="EMBL" id="CAJOBJ010005888">
    <property type="protein sequence ID" value="CAF4045031.1"/>
    <property type="molecule type" value="Genomic_DNA"/>
</dbReference>
<accession>A0A815PRA3</accession>
<evidence type="ECO:0000313" key="1">
    <source>
        <dbReference type="EMBL" id="CAF1452264.1"/>
    </source>
</evidence>
<dbReference type="Proteomes" id="UP000681720">
    <property type="component" value="Unassembled WGS sequence"/>
</dbReference>
<dbReference type="Proteomes" id="UP000663855">
    <property type="component" value="Unassembled WGS sequence"/>
</dbReference>